<sequence>MHPRFLRRRFICLFIYRRQEREATARIRREQDLAYAESLARDRAKLAAREAEVRQAERVAAEAERQRARAKALIKAREARRSRWQRCLPPPPSPNQPDTVQLSVKLPNGSRASRVFSLHDSVKILYYFVLTQDTAPEHFEVQANFPKRLVPCQPDDESDLDDYLMEESDNPQTTDDHVEEPARKRITFDPIFDWTPRSGTSDPPSFDALNLRKPEVLFIIDKDA</sequence>
<evidence type="ECO:0000313" key="4">
    <source>
        <dbReference type="EMBL" id="KAA0186085.1"/>
    </source>
</evidence>
<evidence type="ECO:0000259" key="3">
    <source>
        <dbReference type="PROSITE" id="PS50033"/>
    </source>
</evidence>
<feature type="region of interest" description="Disordered" evidence="2">
    <location>
        <begin position="81"/>
        <end position="100"/>
    </location>
</feature>
<dbReference type="GO" id="GO:0043130">
    <property type="term" value="F:ubiquitin binding"/>
    <property type="evidence" value="ECO:0007669"/>
    <property type="project" value="TreeGrafter"/>
</dbReference>
<protein>
    <submittedName>
        <fullName evidence="4">FAS-associated factor 2</fullName>
    </submittedName>
</protein>
<dbReference type="PROSITE" id="PS50033">
    <property type="entry name" value="UBX"/>
    <property type="match status" value="1"/>
</dbReference>
<feature type="coiled-coil region" evidence="1">
    <location>
        <begin position="46"/>
        <end position="80"/>
    </location>
</feature>
<dbReference type="PANTHER" id="PTHR23322:SF1">
    <property type="entry name" value="FAS-ASSOCIATED FACTOR 2"/>
    <property type="match status" value="1"/>
</dbReference>
<dbReference type="Gene3D" id="3.10.20.90">
    <property type="entry name" value="Phosphatidylinositol 3-kinase Catalytic Subunit, Chain A, domain 1"/>
    <property type="match status" value="1"/>
</dbReference>
<keyword evidence="1" id="KW-0175">Coiled coil</keyword>
<evidence type="ECO:0000256" key="2">
    <source>
        <dbReference type="SAM" id="MobiDB-lite"/>
    </source>
</evidence>
<dbReference type="PANTHER" id="PTHR23322">
    <property type="entry name" value="FAS-ASSOCIATED PROTEIN"/>
    <property type="match status" value="1"/>
</dbReference>
<organism evidence="4 5">
    <name type="scientific">Fasciolopsis buskii</name>
    <dbReference type="NCBI Taxonomy" id="27845"/>
    <lineage>
        <taxon>Eukaryota</taxon>
        <taxon>Metazoa</taxon>
        <taxon>Spiralia</taxon>
        <taxon>Lophotrochozoa</taxon>
        <taxon>Platyhelminthes</taxon>
        <taxon>Trematoda</taxon>
        <taxon>Digenea</taxon>
        <taxon>Plagiorchiida</taxon>
        <taxon>Echinostomata</taxon>
        <taxon>Echinostomatoidea</taxon>
        <taxon>Fasciolidae</taxon>
        <taxon>Fasciolopsis</taxon>
    </lineage>
</organism>
<evidence type="ECO:0000313" key="5">
    <source>
        <dbReference type="Proteomes" id="UP000728185"/>
    </source>
</evidence>
<dbReference type="SUPFAM" id="SSF54236">
    <property type="entry name" value="Ubiquitin-like"/>
    <property type="match status" value="1"/>
</dbReference>
<dbReference type="Proteomes" id="UP000728185">
    <property type="component" value="Unassembled WGS sequence"/>
</dbReference>
<keyword evidence="5" id="KW-1185">Reference proteome</keyword>
<name>A0A8E0RPV2_9TREM</name>
<comment type="caution">
    <text evidence="4">The sequence shown here is derived from an EMBL/GenBank/DDBJ whole genome shotgun (WGS) entry which is preliminary data.</text>
</comment>
<feature type="compositionally biased region" description="Basic and acidic residues" evidence="2">
    <location>
        <begin position="174"/>
        <end position="184"/>
    </location>
</feature>
<gene>
    <name evidence="4" type="ORF">FBUS_01878</name>
</gene>
<dbReference type="EMBL" id="LUCM01009965">
    <property type="protein sequence ID" value="KAA0186085.1"/>
    <property type="molecule type" value="Genomic_DNA"/>
</dbReference>
<proteinExistence type="predicted"/>
<dbReference type="InterPro" id="IPR050730">
    <property type="entry name" value="UBX_domain-protein"/>
</dbReference>
<accession>A0A8E0RPV2</accession>
<dbReference type="GO" id="GO:0036503">
    <property type="term" value="P:ERAD pathway"/>
    <property type="evidence" value="ECO:0007669"/>
    <property type="project" value="TreeGrafter"/>
</dbReference>
<reference evidence="4" key="1">
    <citation type="submission" date="2019-05" db="EMBL/GenBank/DDBJ databases">
        <title>Annotation for the trematode Fasciolopsis buski.</title>
        <authorList>
            <person name="Choi Y.-J."/>
        </authorList>
    </citation>
    <scope>NUCLEOTIDE SEQUENCE</scope>
    <source>
        <strain evidence="4">HT</strain>
        <tissue evidence="4">Whole worm</tissue>
    </source>
</reference>
<feature type="domain" description="UBX" evidence="3">
    <location>
        <begin position="95"/>
        <end position="162"/>
    </location>
</feature>
<dbReference type="OrthoDB" id="1026733at2759"/>
<dbReference type="AlphaFoldDB" id="A0A8E0RPV2"/>
<evidence type="ECO:0000256" key="1">
    <source>
        <dbReference type="SAM" id="Coils"/>
    </source>
</evidence>
<feature type="region of interest" description="Disordered" evidence="2">
    <location>
        <begin position="165"/>
        <end position="184"/>
    </location>
</feature>
<dbReference type="Pfam" id="PF00789">
    <property type="entry name" value="UBX"/>
    <property type="match status" value="1"/>
</dbReference>
<dbReference type="InterPro" id="IPR001012">
    <property type="entry name" value="UBX_dom"/>
</dbReference>
<dbReference type="InterPro" id="IPR029071">
    <property type="entry name" value="Ubiquitin-like_domsf"/>
</dbReference>
<dbReference type="GO" id="GO:0005783">
    <property type="term" value="C:endoplasmic reticulum"/>
    <property type="evidence" value="ECO:0007669"/>
    <property type="project" value="TreeGrafter"/>
</dbReference>